<evidence type="ECO:0000256" key="1">
    <source>
        <dbReference type="ARBA" id="ARBA00022485"/>
    </source>
</evidence>
<dbReference type="GO" id="GO:0003824">
    <property type="term" value="F:catalytic activity"/>
    <property type="evidence" value="ECO:0007669"/>
    <property type="project" value="InterPro"/>
</dbReference>
<dbReference type="InterPro" id="IPR013704">
    <property type="entry name" value="UPF0313_N"/>
</dbReference>
<dbReference type="InterPro" id="IPR006638">
    <property type="entry name" value="Elp3/MiaA/NifB-like_rSAM"/>
</dbReference>
<evidence type="ECO:0000256" key="6">
    <source>
        <dbReference type="HAMAP-Rule" id="MF_01251"/>
    </source>
</evidence>
<dbReference type="PROSITE" id="PS01278">
    <property type="entry name" value="MTTASE_RADICAL"/>
    <property type="match status" value="1"/>
</dbReference>
<keyword evidence="10" id="KW-1185">Reference proteome</keyword>
<dbReference type="Pfam" id="PF08497">
    <property type="entry name" value="Radical_SAM_N"/>
    <property type="match status" value="1"/>
</dbReference>
<evidence type="ECO:0000256" key="5">
    <source>
        <dbReference type="ARBA" id="ARBA00023014"/>
    </source>
</evidence>
<evidence type="ECO:0000313" key="10">
    <source>
        <dbReference type="Proteomes" id="UP000001887"/>
    </source>
</evidence>
<dbReference type="GO" id="GO:0005506">
    <property type="term" value="F:iron ion binding"/>
    <property type="evidence" value="ECO:0007669"/>
    <property type="project" value="UniProtKB-UniRule"/>
</dbReference>
<dbReference type="AlphaFoldDB" id="D2QYA0"/>
<dbReference type="InterPro" id="IPR020612">
    <property type="entry name" value="Methylthiotransferase_CS"/>
</dbReference>
<dbReference type="InterPro" id="IPR058240">
    <property type="entry name" value="rSAM_sf"/>
</dbReference>
<dbReference type="InterPro" id="IPR022946">
    <property type="entry name" value="UPF0313"/>
</dbReference>
<reference evidence="9 10" key="1">
    <citation type="journal article" date="2009" name="Stand. Genomic Sci.">
        <title>Complete genome sequence of Pirellula staleyi type strain (ATCC 27377).</title>
        <authorList>
            <person name="Clum A."/>
            <person name="Tindall B.J."/>
            <person name="Sikorski J."/>
            <person name="Ivanova N."/>
            <person name="Mavrommatis K."/>
            <person name="Lucas S."/>
            <person name="Glavina del Rio T."/>
            <person name="Nolan M."/>
            <person name="Chen F."/>
            <person name="Tice H."/>
            <person name="Pitluck S."/>
            <person name="Cheng J.F."/>
            <person name="Chertkov O."/>
            <person name="Brettin T."/>
            <person name="Han C."/>
            <person name="Detter J.C."/>
            <person name="Kuske C."/>
            <person name="Bruce D."/>
            <person name="Goodwin L."/>
            <person name="Ovchinikova G."/>
            <person name="Pati A."/>
            <person name="Mikhailova N."/>
            <person name="Chen A."/>
            <person name="Palaniappan K."/>
            <person name="Land M."/>
            <person name="Hauser L."/>
            <person name="Chang Y.J."/>
            <person name="Jeffries C.D."/>
            <person name="Chain P."/>
            <person name="Rohde M."/>
            <person name="Goker M."/>
            <person name="Bristow J."/>
            <person name="Eisen J.A."/>
            <person name="Markowitz V."/>
            <person name="Hugenholtz P."/>
            <person name="Kyrpides N.C."/>
            <person name="Klenk H.P."/>
            <person name="Lapidus A."/>
        </authorList>
    </citation>
    <scope>NUCLEOTIDE SEQUENCE [LARGE SCALE GENOMIC DNA]</scope>
    <source>
        <strain evidence="10">ATCC 27377 / DSM 6068 / ICPB 4128</strain>
    </source>
</reference>
<feature type="compositionally biased region" description="Basic residues" evidence="7">
    <location>
        <begin position="742"/>
        <end position="751"/>
    </location>
</feature>
<dbReference type="SMART" id="SM00729">
    <property type="entry name" value="Elp3"/>
    <property type="match status" value="1"/>
</dbReference>
<dbReference type="EMBL" id="CP001848">
    <property type="protein sequence ID" value="ADB16314.1"/>
    <property type="molecule type" value="Genomic_DNA"/>
</dbReference>
<dbReference type="STRING" id="530564.Psta_1639"/>
<sequence>MPMNAPFSLPLVQPSAGRLGDLLTTLRESSPSQPTGPVRPLPMTREEMQARGWDELDIVFVTGDAYIDHPSFAMAILGRVLEAAGFRVGIVSQPDWRKVDDWRRLGKPRLFFAVSAGNMDSMINHYTANRKVRNDDAYSPGGRIGLRPDRATLAYCQRSREAYPGVPVIAGGVEASLRRLAHYDYWSDKVRRSILLDCKADLVVFGMGEEIILQIARALAEGKDTKSLRDLRGIAYALGASEQPPADSLVLPSFEAVSTDKKAFAIATRTIHNETNPYNARRLVQWHDRQAVVCNPPSLPISQGSMDVIYGLPYTRRPHPSYTEPIPAFGMIKDSVTIMRGCFGGCTFCSITTHQGRIIQSRSKDSVIGEIKRMTEDPKFKGTVSDIGGPTANMYQMTCSKPEVEEKCRRQSCVHPTICKLLGTSHEPLIELMKEARELPGIKKVLVASGIRMDLARRSPEYMKDLVQHHVGGHLKVAPEHTDPDVLNKMRKPSNDDFEKFTASFMKESKKAGKKQYVVPYFIASHPGSDLDAMINLAVFLKQNGYRPDQVQDFIPAPFDVATAMYYTGMDPFTFKPVYIAKQLKDRKLQRALLQFFKPENYFEVREALQRAGRTDLIGEGCDALIPANPPKEALARRRSQANEHFSGQYVHTIPSGKPEAKDRPNPGKTGDSRGAVNPQFASKPRVKKQKFRLPSGKVIDGNARPAGGAARPATGGARPAGGSGGPRPPITGGTAGDASLQKKKGRKKESRHQPGPGYRPDTKKHQG</sequence>
<protein>
    <submittedName>
        <fullName evidence="9">Radical SAM domain protein</fullName>
    </submittedName>
</protein>
<feature type="binding site" evidence="6">
    <location>
        <position position="346"/>
    </location>
    <ligand>
        <name>[4Fe-4S] cluster</name>
        <dbReference type="ChEBI" id="CHEBI:49883"/>
        <note>4Fe-4S-S-AdoMet</note>
    </ligand>
</feature>
<dbReference type="Proteomes" id="UP000001887">
    <property type="component" value="Chromosome"/>
</dbReference>
<dbReference type="SFLD" id="SFLDG01082">
    <property type="entry name" value="B12-binding_domain_containing"/>
    <property type="match status" value="1"/>
</dbReference>
<evidence type="ECO:0000313" key="9">
    <source>
        <dbReference type="EMBL" id="ADB16314.1"/>
    </source>
</evidence>
<dbReference type="InterPro" id="IPR007197">
    <property type="entry name" value="rSAM"/>
</dbReference>
<dbReference type="eggNOG" id="COG1032">
    <property type="taxonomic scope" value="Bacteria"/>
</dbReference>
<dbReference type="SUPFAM" id="SSF102114">
    <property type="entry name" value="Radical SAM enzymes"/>
    <property type="match status" value="1"/>
</dbReference>
<name>D2QYA0_PIRSD</name>
<dbReference type="SFLD" id="SFLDG01069">
    <property type="entry name" value="UPF0313"/>
    <property type="match status" value="1"/>
</dbReference>
<dbReference type="NCBIfam" id="TIGR03904">
    <property type="entry name" value="SAM_YgiQ"/>
    <property type="match status" value="1"/>
</dbReference>
<dbReference type="Gene3D" id="3.80.30.20">
    <property type="entry name" value="tm_1862 like domain"/>
    <property type="match status" value="1"/>
</dbReference>
<dbReference type="GO" id="GO:0051539">
    <property type="term" value="F:4 iron, 4 sulfur cluster binding"/>
    <property type="evidence" value="ECO:0007669"/>
    <property type="project" value="UniProtKB-KW"/>
</dbReference>
<evidence type="ECO:0000256" key="7">
    <source>
        <dbReference type="SAM" id="MobiDB-lite"/>
    </source>
</evidence>
<evidence type="ECO:0000256" key="2">
    <source>
        <dbReference type="ARBA" id="ARBA00022691"/>
    </source>
</evidence>
<feature type="compositionally biased region" description="Low complexity" evidence="7">
    <location>
        <begin position="704"/>
        <end position="718"/>
    </location>
</feature>
<feature type="domain" description="Radical SAM core" evidence="8">
    <location>
        <begin position="328"/>
        <end position="598"/>
    </location>
</feature>
<comment type="similarity">
    <text evidence="6">Belongs to the UPF0313 family.</text>
</comment>
<keyword evidence="4 6" id="KW-0408">Iron</keyword>
<accession>D2QYA0</accession>
<feature type="binding site" evidence="6">
    <location>
        <position position="349"/>
    </location>
    <ligand>
        <name>[4Fe-4S] cluster</name>
        <dbReference type="ChEBI" id="CHEBI:49883"/>
        <note>4Fe-4S-S-AdoMet</note>
    </ligand>
</feature>
<dbReference type="Pfam" id="PF11842">
    <property type="entry name" value="DUF3362"/>
    <property type="match status" value="1"/>
</dbReference>
<evidence type="ECO:0000256" key="4">
    <source>
        <dbReference type="ARBA" id="ARBA00023004"/>
    </source>
</evidence>
<dbReference type="HAMAP" id="MF_01251">
    <property type="entry name" value="UPF0313"/>
    <property type="match status" value="1"/>
</dbReference>
<dbReference type="SFLD" id="SFLDS00029">
    <property type="entry name" value="Radical_SAM"/>
    <property type="match status" value="1"/>
</dbReference>
<dbReference type="PANTHER" id="PTHR32331">
    <property type="entry name" value="UPF0313 PROTEIN YGIQ"/>
    <property type="match status" value="1"/>
</dbReference>
<keyword evidence="2 6" id="KW-0949">S-adenosyl-L-methionine</keyword>
<comment type="cofactor">
    <cofactor evidence="6">
        <name>[4Fe-4S] cluster</name>
        <dbReference type="ChEBI" id="CHEBI:49883"/>
    </cofactor>
    <text evidence="6">Binds 1 [4Fe-4S] cluster. The cluster is coordinated with 3 cysteines and an exchangeable S-adenosyl-L-methionine.</text>
</comment>
<dbReference type="PROSITE" id="PS51918">
    <property type="entry name" value="RADICAL_SAM"/>
    <property type="match status" value="1"/>
</dbReference>
<feature type="binding site" evidence="6">
    <location>
        <position position="342"/>
    </location>
    <ligand>
        <name>[4Fe-4S] cluster</name>
        <dbReference type="ChEBI" id="CHEBI:49883"/>
        <note>4Fe-4S-S-AdoMet</note>
    </ligand>
</feature>
<dbReference type="HOGENOM" id="CLU_018288_2_0_0"/>
<dbReference type="InterPro" id="IPR023404">
    <property type="entry name" value="rSAM_horseshoe"/>
</dbReference>
<organism evidence="9 10">
    <name type="scientific">Pirellula staleyi (strain ATCC 27377 / DSM 6068 / ICPB 4128)</name>
    <name type="common">Pirella staleyi</name>
    <dbReference type="NCBI Taxonomy" id="530564"/>
    <lineage>
        <taxon>Bacteria</taxon>
        <taxon>Pseudomonadati</taxon>
        <taxon>Planctomycetota</taxon>
        <taxon>Planctomycetia</taxon>
        <taxon>Pirellulales</taxon>
        <taxon>Pirellulaceae</taxon>
        <taxon>Pirellula</taxon>
    </lineage>
</organism>
<gene>
    <name evidence="9" type="ordered locus">Psta_1639</name>
</gene>
<dbReference type="Pfam" id="PF04055">
    <property type="entry name" value="Radical_SAM"/>
    <property type="match status" value="1"/>
</dbReference>
<keyword evidence="1 6" id="KW-0004">4Fe-4S</keyword>
<evidence type="ECO:0000256" key="3">
    <source>
        <dbReference type="ARBA" id="ARBA00022723"/>
    </source>
</evidence>
<dbReference type="PANTHER" id="PTHR32331:SF0">
    <property type="entry name" value="UPF0313 PROTEIN YGIQ"/>
    <property type="match status" value="1"/>
</dbReference>
<evidence type="ECO:0000259" key="8">
    <source>
        <dbReference type="PROSITE" id="PS51918"/>
    </source>
</evidence>
<proteinExistence type="inferred from homology"/>
<dbReference type="KEGG" id="psl:Psta_1639"/>
<feature type="region of interest" description="Disordered" evidence="7">
    <location>
        <begin position="648"/>
        <end position="768"/>
    </location>
</feature>
<dbReference type="InterPro" id="IPR024560">
    <property type="entry name" value="UPF0313_C"/>
</dbReference>
<keyword evidence="5 6" id="KW-0411">Iron-sulfur</keyword>
<keyword evidence="3 6" id="KW-0479">Metal-binding</keyword>